<name>A0A0A8YKI3_ARUDO</name>
<organism evidence="1">
    <name type="scientific">Arundo donax</name>
    <name type="common">Giant reed</name>
    <name type="synonym">Donax arundinaceus</name>
    <dbReference type="NCBI Taxonomy" id="35708"/>
    <lineage>
        <taxon>Eukaryota</taxon>
        <taxon>Viridiplantae</taxon>
        <taxon>Streptophyta</taxon>
        <taxon>Embryophyta</taxon>
        <taxon>Tracheophyta</taxon>
        <taxon>Spermatophyta</taxon>
        <taxon>Magnoliopsida</taxon>
        <taxon>Liliopsida</taxon>
        <taxon>Poales</taxon>
        <taxon>Poaceae</taxon>
        <taxon>PACMAD clade</taxon>
        <taxon>Arundinoideae</taxon>
        <taxon>Arundineae</taxon>
        <taxon>Arundo</taxon>
    </lineage>
</organism>
<proteinExistence type="predicted"/>
<accession>A0A0A8YKI3</accession>
<dbReference type="AlphaFoldDB" id="A0A0A8YKI3"/>
<evidence type="ECO:0000313" key="1">
    <source>
        <dbReference type="EMBL" id="JAD25850.1"/>
    </source>
</evidence>
<protein>
    <submittedName>
        <fullName evidence="1">Uncharacterized protein</fullName>
    </submittedName>
</protein>
<sequence length="37" mass="4016">MNNAIHDQEQKNVGPETMSQLVKKLTVNADHVIAAIG</sequence>
<reference evidence="1" key="2">
    <citation type="journal article" date="2015" name="Data Brief">
        <title>Shoot transcriptome of the giant reed, Arundo donax.</title>
        <authorList>
            <person name="Barrero R.A."/>
            <person name="Guerrero F.D."/>
            <person name="Moolhuijzen P."/>
            <person name="Goolsby J.A."/>
            <person name="Tidwell J."/>
            <person name="Bellgard S.E."/>
            <person name="Bellgard M.I."/>
        </authorList>
    </citation>
    <scope>NUCLEOTIDE SEQUENCE</scope>
    <source>
        <tissue evidence="1">Shoot tissue taken approximately 20 cm above the soil surface</tissue>
    </source>
</reference>
<dbReference type="EMBL" id="GBRH01272045">
    <property type="protein sequence ID" value="JAD25850.1"/>
    <property type="molecule type" value="Transcribed_RNA"/>
</dbReference>
<reference evidence="1" key="1">
    <citation type="submission" date="2014-09" db="EMBL/GenBank/DDBJ databases">
        <authorList>
            <person name="Magalhaes I.L.F."/>
            <person name="Oliveira U."/>
            <person name="Santos F.R."/>
            <person name="Vidigal T.H.D.A."/>
            <person name="Brescovit A.D."/>
            <person name="Santos A.J."/>
        </authorList>
    </citation>
    <scope>NUCLEOTIDE SEQUENCE</scope>
    <source>
        <tissue evidence="1">Shoot tissue taken approximately 20 cm above the soil surface</tissue>
    </source>
</reference>